<dbReference type="PROSITE" id="PS51257">
    <property type="entry name" value="PROKAR_LIPOPROTEIN"/>
    <property type="match status" value="1"/>
</dbReference>
<evidence type="ECO:0008006" key="4">
    <source>
        <dbReference type="Google" id="ProtNLM"/>
    </source>
</evidence>
<keyword evidence="3" id="KW-1185">Reference proteome</keyword>
<dbReference type="KEGG" id="salx:SALLE_v1c08660"/>
<protein>
    <recommendedName>
        <fullName evidence="4">Lipoprotein</fullName>
    </recommendedName>
</protein>
<organism evidence="2 3">
    <name type="scientific">Spiroplasma alleghenense</name>
    <dbReference type="NCBI Taxonomy" id="216931"/>
    <lineage>
        <taxon>Bacteria</taxon>
        <taxon>Bacillati</taxon>
        <taxon>Mycoplasmatota</taxon>
        <taxon>Mollicutes</taxon>
        <taxon>Entomoplasmatales</taxon>
        <taxon>Spiroplasmataceae</taxon>
        <taxon>Spiroplasma</taxon>
    </lineage>
</organism>
<accession>A0A345Z4K7</accession>
<gene>
    <name evidence="2" type="ORF">SALLE_v1c08660</name>
</gene>
<dbReference type="Proteomes" id="UP000254792">
    <property type="component" value="Chromosome"/>
</dbReference>
<keyword evidence="1" id="KW-0732">Signal</keyword>
<proteinExistence type="predicted"/>
<sequence>MKKLLSILASSTLMIAAPLSVVACQKETSKIKEFDFADLEKKFLGITELVFQQNLAENFENLFYLSEKEASQEFSDFDFNNLWDHVGTAANGDAFVFEEGTKEFDQFSKFVDQTIDLDQLNKDANQRIVGNVNYRPLLKNGKNPFTSKIKIQKVSAVQKTKSESIGERILGFNFSLTTTVEYLDSTQANKTSDIWFESTMTIFENEETSNSFWKIADDLQVSLASKEYANSFIIESNSYDSEKISQTINTLSNFNQVLENIVKDKVFKNNLDNQIDYSKFNFKTERVQQVVNPDHVVLAQQFAEKNDKPQISWKKDYYQRIDLIKDLLKSGGETIDDAAKEMSRRNSVYSNAYISKGLKAHLKKDKVSSEVINAFNMWAYYDDLTSLRNAVLERKINLNKNLENEEELRTIGLYGTQIRSLQLNYTNNDESVVLDLPVQFIVHRQHTTFANTQLLHDEYTKANLIFAREIFGFADKDSIKADENFDYTYEFKLAEKMDDKIEIGKSYDSRDIFIPIVEETIAKLEKQKEQYKISSFEDYINGFGLIEKQSYLKVNEAGYIYLYLENGNPLGYLFSTSYSTGESDWEYQGPDSYINFNLGIRDDVTINEFGEGKTPWKFKL</sequence>
<dbReference type="EMBL" id="CP031376">
    <property type="protein sequence ID" value="AXK51536.1"/>
    <property type="molecule type" value="Genomic_DNA"/>
</dbReference>
<feature type="chain" id="PRO_5016856177" description="Lipoprotein" evidence="1">
    <location>
        <begin position="24"/>
        <end position="620"/>
    </location>
</feature>
<dbReference type="OrthoDB" id="387750at2"/>
<feature type="signal peptide" evidence="1">
    <location>
        <begin position="1"/>
        <end position="23"/>
    </location>
</feature>
<name>A0A345Z4K7_9MOLU</name>
<evidence type="ECO:0000313" key="3">
    <source>
        <dbReference type="Proteomes" id="UP000254792"/>
    </source>
</evidence>
<reference evidence="2 3" key="1">
    <citation type="submission" date="2018-07" db="EMBL/GenBank/DDBJ databases">
        <title>Complete genome sequence of Spiroplasma alleghenense PLHS-1 (ATCC 51752).</title>
        <authorList>
            <person name="Chou L."/>
            <person name="Lee T.-Y."/>
            <person name="Tsai Y.-M."/>
            <person name="Kuo C.-H."/>
        </authorList>
    </citation>
    <scope>NUCLEOTIDE SEQUENCE [LARGE SCALE GENOMIC DNA]</scope>
    <source>
        <strain evidence="2 3">PLHS-1</strain>
    </source>
</reference>
<evidence type="ECO:0000313" key="2">
    <source>
        <dbReference type="EMBL" id="AXK51536.1"/>
    </source>
</evidence>
<dbReference type="RefSeq" id="WP_115558431.1">
    <property type="nucleotide sequence ID" value="NZ_CP031376.1"/>
</dbReference>
<evidence type="ECO:0000256" key="1">
    <source>
        <dbReference type="SAM" id="SignalP"/>
    </source>
</evidence>
<dbReference type="AlphaFoldDB" id="A0A345Z4K7"/>